<dbReference type="InterPro" id="IPR000835">
    <property type="entry name" value="HTH_MarR-typ"/>
</dbReference>
<evidence type="ECO:0000313" key="5">
    <source>
        <dbReference type="Proteomes" id="UP000294958"/>
    </source>
</evidence>
<gene>
    <name evidence="2" type="ORF">BG36_14905</name>
    <name evidence="3" type="ORF">DES43_12513</name>
</gene>
<dbReference type="Pfam" id="PF13463">
    <property type="entry name" value="HTH_27"/>
    <property type="match status" value="1"/>
</dbReference>
<name>A0A011TEV0_9HYPH</name>
<dbReference type="Proteomes" id="UP000294958">
    <property type="component" value="Unassembled WGS sequence"/>
</dbReference>
<dbReference type="HOGENOM" id="CLU_111108_1_0_5"/>
<proteinExistence type="predicted"/>
<dbReference type="PIRSF" id="PIRSF036158">
    <property type="entry name" value="UCP036158_MarR"/>
    <property type="match status" value="1"/>
</dbReference>
<dbReference type="AlphaFoldDB" id="A0A011TEV0"/>
<dbReference type="Gene3D" id="1.10.10.10">
    <property type="entry name" value="Winged helix-like DNA-binding domain superfamily/Winged helix DNA-binding domain"/>
    <property type="match status" value="1"/>
</dbReference>
<reference evidence="2 4" key="1">
    <citation type="submission" date="2014-02" db="EMBL/GenBank/DDBJ databases">
        <title>Aquamicrobium defluvii Genome sequencing.</title>
        <authorList>
            <person name="Wang X."/>
        </authorList>
    </citation>
    <scope>NUCLEOTIDE SEQUENCE [LARGE SCALE GENOMIC DNA]</scope>
    <source>
        <strain evidence="2 4">W13Z1</strain>
    </source>
</reference>
<evidence type="ECO:0000313" key="4">
    <source>
        <dbReference type="Proteomes" id="UP000019849"/>
    </source>
</evidence>
<dbReference type="InterPro" id="IPR036388">
    <property type="entry name" value="WH-like_DNA-bd_sf"/>
</dbReference>
<dbReference type="GO" id="GO:0003700">
    <property type="term" value="F:DNA-binding transcription factor activity"/>
    <property type="evidence" value="ECO:0007669"/>
    <property type="project" value="InterPro"/>
</dbReference>
<dbReference type="RefSeq" id="WP_051520742.1">
    <property type="nucleotide sequence ID" value="NZ_KK073903.1"/>
</dbReference>
<keyword evidence="5" id="KW-1185">Reference proteome</keyword>
<dbReference type="PATRIC" id="fig|69279.3.peg.4039"/>
<dbReference type="EMBL" id="SNZF01000025">
    <property type="protein sequence ID" value="TDR32883.1"/>
    <property type="molecule type" value="Genomic_DNA"/>
</dbReference>
<sequence>MGSEGSRARPVVSSEHLAAGGSPALSEIEYGMIVAGHAFSRWMSRGMAAAGVPGMQPTEVMILHTVRHRGRPKRFADICLVLGMEDMHVVTYAVRKLEKAGLVQVGRQGKEKLVSATKKGVEACARYAELREQLLVSGTASAGYAEKSLSEIAAVLRALSGYYDQAARAAAALA</sequence>
<feature type="domain" description="HTH marR-type" evidence="1">
    <location>
        <begin position="56"/>
        <end position="120"/>
    </location>
</feature>
<dbReference type="OrthoDB" id="7504146at2"/>
<dbReference type="Proteomes" id="UP000019849">
    <property type="component" value="Unassembled WGS sequence"/>
</dbReference>
<comment type="caution">
    <text evidence="2">The sequence shown here is derived from an EMBL/GenBank/DDBJ whole genome shotgun (WGS) entry which is preliminary data.</text>
</comment>
<evidence type="ECO:0000313" key="3">
    <source>
        <dbReference type="EMBL" id="TDR32883.1"/>
    </source>
</evidence>
<evidence type="ECO:0000259" key="1">
    <source>
        <dbReference type="Pfam" id="PF13463"/>
    </source>
</evidence>
<protein>
    <submittedName>
        <fullName evidence="3">Putative MarR family transcription regulator</fullName>
    </submittedName>
    <submittedName>
        <fullName evidence="2">Transcriptional regulator</fullName>
    </submittedName>
</protein>
<dbReference type="eggNOG" id="COG5631">
    <property type="taxonomic scope" value="Bacteria"/>
</dbReference>
<dbReference type="InterPro" id="IPR036390">
    <property type="entry name" value="WH_DNA-bd_sf"/>
</dbReference>
<dbReference type="SUPFAM" id="SSF46785">
    <property type="entry name" value="Winged helix' DNA-binding domain"/>
    <property type="match status" value="1"/>
</dbReference>
<evidence type="ECO:0000313" key="2">
    <source>
        <dbReference type="EMBL" id="EXL02387.1"/>
    </source>
</evidence>
<dbReference type="InterPro" id="IPR014601">
    <property type="entry name" value="Trans_reg_MarR_HTH"/>
</dbReference>
<dbReference type="STRING" id="69279.BG36_14905"/>
<organism evidence="2 4">
    <name type="scientific">Aquamicrobium defluvii</name>
    <dbReference type="NCBI Taxonomy" id="69279"/>
    <lineage>
        <taxon>Bacteria</taxon>
        <taxon>Pseudomonadati</taxon>
        <taxon>Pseudomonadota</taxon>
        <taxon>Alphaproteobacteria</taxon>
        <taxon>Hyphomicrobiales</taxon>
        <taxon>Phyllobacteriaceae</taxon>
        <taxon>Aquamicrobium</taxon>
    </lineage>
</organism>
<reference evidence="3 5" key="2">
    <citation type="submission" date="2019-03" db="EMBL/GenBank/DDBJ databases">
        <title>Genomic Encyclopedia of Type Strains, Phase IV (KMG-IV): sequencing the most valuable type-strain genomes for metagenomic binning, comparative biology and taxonomic classification.</title>
        <authorList>
            <person name="Goeker M."/>
        </authorList>
    </citation>
    <scope>NUCLEOTIDE SEQUENCE [LARGE SCALE GENOMIC DNA]</scope>
    <source>
        <strain evidence="3 5">DSM 11603</strain>
    </source>
</reference>
<accession>A0A011TEV0</accession>
<dbReference type="EMBL" id="JENY01000031">
    <property type="protein sequence ID" value="EXL02387.1"/>
    <property type="molecule type" value="Genomic_DNA"/>
</dbReference>